<comment type="caution">
    <text evidence="2">The sequence shown here is derived from an EMBL/GenBank/DDBJ whole genome shotgun (WGS) entry which is preliminary data.</text>
</comment>
<dbReference type="EMBL" id="AGZU01000010">
    <property type="protein sequence ID" value="EKU73997.1"/>
    <property type="molecule type" value="Genomic_DNA"/>
</dbReference>
<protein>
    <submittedName>
        <fullName evidence="2">Uncharacterized protein</fullName>
    </submittedName>
</protein>
<keyword evidence="1" id="KW-0472">Membrane</keyword>
<sequence length="197" mass="20603">MGSGLAACKAKLCNSGHALTLRPKLTCGCSYAHMNETNEKRHRKVASLVAPIVAGPAFCFSIVVFLLLLMVLAGKGGATGEAGAFVFSAGLFMGLTLSVPVGYVISVAFTFPCAAFLDERASVDARWARLGRWIAVGSIGGALFGIFLILLIRPGNSAKEAFLLVPVIIIGNIAAGAATAWLRHAIIHHGSGRKRII</sequence>
<accession>K9D4X9</accession>
<dbReference type="Proteomes" id="UP000009887">
    <property type="component" value="Unassembled WGS sequence"/>
</dbReference>
<reference evidence="2 3" key="1">
    <citation type="submission" date="2012-09" db="EMBL/GenBank/DDBJ databases">
        <title>The Genome Sequence of Sphingobium yanoikuyae ATCC 51230.</title>
        <authorList>
            <consortium name="The Broad Institute Genome Sequencing Platform"/>
            <person name="Earl A."/>
            <person name="Ward D."/>
            <person name="Feldgarden M."/>
            <person name="Gevers D."/>
            <person name="Huys G."/>
            <person name="Walker B."/>
            <person name="Young S.K."/>
            <person name="Zeng Q."/>
            <person name="Gargeya S."/>
            <person name="Fitzgerald M."/>
            <person name="Haas B."/>
            <person name="Abouelleil A."/>
            <person name="Alvarado L."/>
            <person name="Arachchi H.M."/>
            <person name="Berlin A.M."/>
            <person name="Chapman S.B."/>
            <person name="Goldberg J."/>
            <person name="Griggs A."/>
            <person name="Gujja S."/>
            <person name="Hansen M."/>
            <person name="Howarth C."/>
            <person name="Imamovic A."/>
            <person name="Larimer J."/>
            <person name="McCowen C."/>
            <person name="Montmayeur A."/>
            <person name="Murphy C."/>
            <person name="Neiman D."/>
            <person name="Pearson M."/>
            <person name="Priest M."/>
            <person name="Roberts A."/>
            <person name="Saif S."/>
            <person name="Shea T."/>
            <person name="Sisk P."/>
            <person name="Sykes S."/>
            <person name="Wortman J."/>
            <person name="Nusbaum C."/>
            <person name="Birren B."/>
        </authorList>
    </citation>
    <scope>NUCLEOTIDE SEQUENCE [LARGE SCALE GENOMIC DNA]</scope>
    <source>
        <strain evidence="2 3">ATCC 51230</strain>
    </source>
</reference>
<keyword evidence="3" id="KW-1185">Reference proteome</keyword>
<evidence type="ECO:0000313" key="3">
    <source>
        <dbReference type="Proteomes" id="UP000009887"/>
    </source>
</evidence>
<feature type="transmembrane region" description="Helical" evidence="1">
    <location>
        <begin position="130"/>
        <end position="152"/>
    </location>
</feature>
<proteinExistence type="predicted"/>
<feature type="transmembrane region" description="Helical" evidence="1">
    <location>
        <begin position="164"/>
        <end position="186"/>
    </location>
</feature>
<feature type="transmembrane region" description="Helical" evidence="1">
    <location>
        <begin position="85"/>
        <end position="118"/>
    </location>
</feature>
<feature type="transmembrane region" description="Helical" evidence="1">
    <location>
        <begin position="48"/>
        <end position="73"/>
    </location>
</feature>
<organism evidence="2 3">
    <name type="scientific">Sphingobium yanoikuyae ATCC 51230</name>
    <dbReference type="NCBI Taxonomy" id="883163"/>
    <lineage>
        <taxon>Bacteria</taxon>
        <taxon>Pseudomonadati</taxon>
        <taxon>Pseudomonadota</taxon>
        <taxon>Alphaproteobacteria</taxon>
        <taxon>Sphingomonadales</taxon>
        <taxon>Sphingomonadaceae</taxon>
        <taxon>Sphingobium</taxon>
    </lineage>
</organism>
<keyword evidence="1" id="KW-0812">Transmembrane</keyword>
<name>K9D4X9_SPHYA</name>
<dbReference type="HOGENOM" id="CLU_1383408_0_0_5"/>
<dbReference type="AlphaFoldDB" id="K9D4X9"/>
<evidence type="ECO:0000313" key="2">
    <source>
        <dbReference type="EMBL" id="EKU73997.1"/>
    </source>
</evidence>
<keyword evidence="1" id="KW-1133">Transmembrane helix</keyword>
<evidence type="ECO:0000256" key="1">
    <source>
        <dbReference type="SAM" id="Phobius"/>
    </source>
</evidence>
<gene>
    <name evidence="2" type="ORF">HMPREF9718_03326</name>
</gene>